<dbReference type="SMART" id="SM00388">
    <property type="entry name" value="HisKA"/>
    <property type="match status" value="1"/>
</dbReference>
<organism evidence="9 10">
    <name type="scientific">Natrarchaeobius halalkaliphilus</name>
    <dbReference type="NCBI Taxonomy" id="1679091"/>
    <lineage>
        <taxon>Archaea</taxon>
        <taxon>Methanobacteriati</taxon>
        <taxon>Methanobacteriota</taxon>
        <taxon>Stenosarchaea group</taxon>
        <taxon>Halobacteria</taxon>
        <taxon>Halobacteriales</taxon>
        <taxon>Natrialbaceae</taxon>
        <taxon>Natrarchaeobius</taxon>
    </lineage>
</organism>
<protein>
    <recommendedName>
        <fullName evidence="2">histidine kinase</fullName>
        <ecNumber evidence="2">2.7.13.3</ecNumber>
    </recommendedName>
</protein>
<keyword evidence="4" id="KW-0808">Transferase</keyword>
<dbReference type="InterPro" id="IPR003661">
    <property type="entry name" value="HisK_dim/P_dom"/>
</dbReference>
<dbReference type="PANTHER" id="PTHR43711">
    <property type="entry name" value="TWO-COMPONENT HISTIDINE KINASE"/>
    <property type="match status" value="1"/>
</dbReference>
<dbReference type="Gene3D" id="3.30.450.40">
    <property type="match status" value="1"/>
</dbReference>
<dbReference type="SUPFAM" id="SSF55874">
    <property type="entry name" value="ATPase domain of HSP90 chaperone/DNA topoisomerase II/histidine kinase"/>
    <property type="match status" value="1"/>
</dbReference>
<keyword evidence="5 9" id="KW-0418">Kinase</keyword>
<gene>
    <name evidence="9" type="ORF">EA462_05280</name>
</gene>
<dbReference type="CDD" id="cd00075">
    <property type="entry name" value="HATPase"/>
    <property type="match status" value="1"/>
</dbReference>
<comment type="caution">
    <text evidence="9">The sequence shown here is derived from an EMBL/GenBank/DDBJ whole genome shotgun (WGS) entry which is preliminary data.</text>
</comment>
<keyword evidence="6" id="KW-0902">Two-component regulatory system</keyword>
<dbReference type="InterPro" id="IPR036097">
    <property type="entry name" value="HisK_dim/P_sf"/>
</dbReference>
<proteinExistence type="predicted"/>
<dbReference type="InterPro" id="IPR003594">
    <property type="entry name" value="HATPase_dom"/>
</dbReference>
<dbReference type="RefSeq" id="WP_124177514.1">
    <property type="nucleotide sequence ID" value="NZ_REFY01000002.1"/>
</dbReference>
<evidence type="ECO:0000256" key="3">
    <source>
        <dbReference type="ARBA" id="ARBA00022553"/>
    </source>
</evidence>
<reference evidence="9 10" key="1">
    <citation type="submission" date="2018-10" db="EMBL/GenBank/DDBJ databases">
        <title>Natrarchaeobius chitinivorans gen. nov., sp. nov., and Natrarchaeobius haloalkaliphilus sp. nov., alkaliphilic, chitin-utilizing haloarchaea from hypersaline alkaline lakes.</title>
        <authorList>
            <person name="Sorokin D.Y."/>
            <person name="Elcheninov A.G."/>
            <person name="Kostrikina N.A."/>
            <person name="Bale N.J."/>
            <person name="Sinninghe Damste J.S."/>
            <person name="Khijniak T.V."/>
            <person name="Kublanov I.V."/>
            <person name="Toshchakov S.V."/>
        </authorList>
    </citation>
    <scope>NUCLEOTIDE SEQUENCE [LARGE SCALE GENOMIC DNA]</scope>
    <source>
        <strain evidence="9 10">AArcht-Sl</strain>
    </source>
</reference>
<dbReference type="InterPro" id="IPR050736">
    <property type="entry name" value="Sensor_HK_Regulatory"/>
</dbReference>
<dbReference type="InterPro" id="IPR004358">
    <property type="entry name" value="Sig_transdc_His_kin-like_C"/>
</dbReference>
<dbReference type="InterPro" id="IPR005467">
    <property type="entry name" value="His_kinase_dom"/>
</dbReference>
<dbReference type="PRINTS" id="PR00344">
    <property type="entry name" value="BCTRLSENSOR"/>
</dbReference>
<dbReference type="InterPro" id="IPR036890">
    <property type="entry name" value="HATPase_C_sf"/>
</dbReference>
<comment type="catalytic activity">
    <reaction evidence="1">
        <text>ATP + protein L-histidine = ADP + protein N-phospho-L-histidine.</text>
        <dbReference type="EC" id="2.7.13.3"/>
    </reaction>
</comment>
<evidence type="ECO:0000256" key="6">
    <source>
        <dbReference type="ARBA" id="ARBA00023012"/>
    </source>
</evidence>
<evidence type="ECO:0000256" key="7">
    <source>
        <dbReference type="SAM" id="MobiDB-lite"/>
    </source>
</evidence>
<evidence type="ECO:0000259" key="8">
    <source>
        <dbReference type="PROSITE" id="PS50109"/>
    </source>
</evidence>
<dbReference type="AlphaFoldDB" id="A0A3N6MCD9"/>
<dbReference type="EC" id="2.7.13.3" evidence="2"/>
<evidence type="ECO:0000256" key="1">
    <source>
        <dbReference type="ARBA" id="ARBA00000085"/>
    </source>
</evidence>
<evidence type="ECO:0000313" key="9">
    <source>
        <dbReference type="EMBL" id="RQG91386.1"/>
    </source>
</evidence>
<keyword evidence="10" id="KW-1185">Reference proteome</keyword>
<evidence type="ECO:0000256" key="4">
    <source>
        <dbReference type="ARBA" id="ARBA00022679"/>
    </source>
</evidence>
<dbReference type="PANTHER" id="PTHR43711:SF1">
    <property type="entry name" value="HISTIDINE KINASE 1"/>
    <property type="match status" value="1"/>
</dbReference>
<dbReference type="CDD" id="cd00082">
    <property type="entry name" value="HisKA"/>
    <property type="match status" value="1"/>
</dbReference>
<evidence type="ECO:0000313" key="10">
    <source>
        <dbReference type="Proteomes" id="UP000273828"/>
    </source>
</evidence>
<feature type="domain" description="Histidine kinase" evidence="8">
    <location>
        <begin position="374"/>
        <end position="566"/>
    </location>
</feature>
<sequence length="585" mass="64961">MNRDSRRATEPEATDQKRCERSFDVLSVDGPETRTRITEAFESRYRFQHVTSPSSIEEELEDGVDCLVVGDGLATDEACSVLEDVHESRSSPPVIYVSSSLDPAIGRALLEIERAEIVSKDGADSLTRTDVKRLQACLDEQYHRSISDVREVVLEVSRSLMGAASDETDIEIEWGLQLVGRQLDADRCLVFEYDEGVLEPTYCWDAPSRDADDDGASSGEPRPVGIAVVDEPSVDVPAIDAESFPGFDTLSQSFDPYAVPPEMDDEFDIEVPDDFVGSLGVDGSRNDEIDGQDPIEHPYFRARGLESILATPIVVDWELEGILLIEQRTKRPWPRSLRQQVQTVGELVGYTHDRDRRRRELARKNERLERFISVISHDLRNPLNILRGYADLIEETGDPSHATDVVVAAERMETMIDDLLTLARQDEDVREPDTVDLEETVRAAWNAVETEQSKLETGSIGPVDGNRSRLQQAFENLFRNAVEHAGPSVTVRVLETERGFAVEDDGPGIPSERRDRVFQEGHSSGDGTGLGLSIVAAVADAHGWTVTAGSADSGGARFEFRISQNETDRRSHDLTRSVGPLRDRS</sequence>
<dbReference type="InterPro" id="IPR003018">
    <property type="entry name" value="GAF"/>
</dbReference>
<dbReference type="InterPro" id="IPR029016">
    <property type="entry name" value="GAF-like_dom_sf"/>
</dbReference>
<dbReference type="Proteomes" id="UP000273828">
    <property type="component" value="Unassembled WGS sequence"/>
</dbReference>
<accession>A0A3N6MCD9</accession>
<name>A0A3N6MCD9_9EURY</name>
<dbReference type="Pfam" id="PF00512">
    <property type="entry name" value="HisKA"/>
    <property type="match status" value="1"/>
</dbReference>
<dbReference type="SUPFAM" id="SSF55781">
    <property type="entry name" value="GAF domain-like"/>
    <property type="match status" value="1"/>
</dbReference>
<dbReference type="PROSITE" id="PS50109">
    <property type="entry name" value="HIS_KIN"/>
    <property type="match status" value="1"/>
</dbReference>
<dbReference type="SMART" id="SM00387">
    <property type="entry name" value="HATPase_c"/>
    <property type="match status" value="1"/>
</dbReference>
<dbReference type="Gene3D" id="1.10.287.130">
    <property type="match status" value="1"/>
</dbReference>
<dbReference type="SUPFAM" id="SSF47384">
    <property type="entry name" value="Homodimeric domain of signal transducing histidine kinase"/>
    <property type="match status" value="1"/>
</dbReference>
<feature type="compositionally biased region" description="Basic and acidic residues" evidence="7">
    <location>
        <begin position="566"/>
        <end position="585"/>
    </location>
</feature>
<dbReference type="Pfam" id="PF01590">
    <property type="entry name" value="GAF"/>
    <property type="match status" value="1"/>
</dbReference>
<dbReference type="EMBL" id="REFY01000002">
    <property type="protein sequence ID" value="RQG91386.1"/>
    <property type="molecule type" value="Genomic_DNA"/>
</dbReference>
<dbReference type="Gene3D" id="3.30.565.10">
    <property type="entry name" value="Histidine kinase-like ATPase, C-terminal domain"/>
    <property type="match status" value="1"/>
</dbReference>
<dbReference type="Pfam" id="PF02518">
    <property type="entry name" value="HATPase_c"/>
    <property type="match status" value="1"/>
</dbReference>
<evidence type="ECO:0000256" key="5">
    <source>
        <dbReference type="ARBA" id="ARBA00022777"/>
    </source>
</evidence>
<keyword evidence="3" id="KW-0597">Phosphoprotein</keyword>
<dbReference type="GO" id="GO:0000155">
    <property type="term" value="F:phosphorelay sensor kinase activity"/>
    <property type="evidence" value="ECO:0007669"/>
    <property type="project" value="InterPro"/>
</dbReference>
<feature type="region of interest" description="Disordered" evidence="7">
    <location>
        <begin position="562"/>
        <end position="585"/>
    </location>
</feature>
<dbReference type="OrthoDB" id="8127at2157"/>
<evidence type="ECO:0000256" key="2">
    <source>
        <dbReference type="ARBA" id="ARBA00012438"/>
    </source>
</evidence>